<sequence>MDLTNLNQIKEILKSHNMWAKKSLGQHFLMDKEALFSIVSAANLNKDDVVLEIGPGLGVLTSELVKHAKKVVAVEFDPNMIEVLKSTVPEDNLEVVREHVLKFNTTVLPKGYKIVANLPYYITSPILRNFLESALNKPSEIVFLIQKEVAERVTARPGNMSVLAVAVQLYGDPEIVRIVPNTSFWPKPKVDSAIIKIDVFSKPRFDINEKLFFRIVKAGFGEKRKTLSNSLSGGLQIPKEEVIKILENLDFDIKLRAEELSVEDWDKIYQLIKEKLS</sequence>
<keyword evidence="3 7" id="KW-0489">Methyltransferase</keyword>
<dbReference type="PROSITE" id="PS01131">
    <property type="entry name" value="RRNA_A_DIMETH"/>
    <property type="match status" value="1"/>
</dbReference>
<protein>
    <recommendedName>
        <fullName evidence="7">Ribosomal RNA small subunit methyltransferase A</fullName>
        <ecNumber evidence="7">2.1.1.182</ecNumber>
    </recommendedName>
    <alternativeName>
        <fullName evidence="7">16S rRNA (adenine(1518)-N(6)/adenine(1519)-N(6))-dimethyltransferase</fullName>
    </alternativeName>
    <alternativeName>
        <fullName evidence="7">16S rRNA dimethyladenosine transferase</fullName>
    </alternativeName>
    <alternativeName>
        <fullName evidence="7">16S rRNA dimethylase</fullName>
    </alternativeName>
    <alternativeName>
        <fullName evidence="7">S-adenosylmethionine-6-N', N'-adenosyl(rRNA) dimethyltransferase</fullName>
    </alternativeName>
</protein>
<dbReference type="PROSITE" id="PS51689">
    <property type="entry name" value="SAM_RNA_A_N6_MT"/>
    <property type="match status" value="1"/>
</dbReference>
<comment type="function">
    <text evidence="7">Specifically dimethylates two adjacent adenosines (A1518 and A1519) in the loop of a conserved hairpin near the 3'-end of 16S rRNA in the 30S particle. May play a critical role in biogenesis of 30S subunits.</text>
</comment>
<organism evidence="10 11">
    <name type="scientific">candidate division CPR2 bacterium GW2011_GWC1_41_48</name>
    <dbReference type="NCBI Taxonomy" id="1618344"/>
    <lineage>
        <taxon>Bacteria</taxon>
        <taxon>Bacteria division CPR2</taxon>
    </lineage>
</organism>
<dbReference type="PANTHER" id="PTHR11727">
    <property type="entry name" value="DIMETHYLADENOSINE TRANSFERASE"/>
    <property type="match status" value="1"/>
</dbReference>
<dbReference type="GO" id="GO:0052908">
    <property type="term" value="F:16S rRNA (adenine(1518)-N(6)/adenine(1519)-N(6))-dimethyltransferase activity"/>
    <property type="evidence" value="ECO:0007669"/>
    <property type="project" value="UniProtKB-EC"/>
</dbReference>
<dbReference type="EC" id="2.1.1.182" evidence="7"/>
<keyword evidence="4 7" id="KW-0808">Transferase</keyword>
<dbReference type="AlphaFoldDB" id="A0A0G0W7Y7"/>
<dbReference type="InterPro" id="IPR011530">
    <property type="entry name" value="rRNA_adenine_dimethylase"/>
</dbReference>
<dbReference type="InterPro" id="IPR029063">
    <property type="entry name" value="SAM-dependent_MTases_sf"/>
</dbReference>
<evidence type="ECO:0000256" key="4">
    <source>
        <dbReference type="ARBA" id="ARBA00022679"/>
    </source>
</evidence>
<proteinExistence type="inferred from homology"/>
<dbReference type="GO" id="GO:0003723">
    <property type="term" value="F:RNA binding"/>
    <property type="evidence" value="ECO:0007669"/>
    <property type="project" value="UniProtKB-UniRule"/>
</dbReference>
<evidence type="ECO:0000256" key="5">
    <source>
        <dbReference type="ARBA" id="ARBA00022691"/>
    </source>
</evidence>
<comment type="caution">
    <text evidence="10">The sequence shown here is derived from an EMBL/GenBank/DDBJ whole genome shotgun (WGS) entry which is preliminary data.</text>
</comment>
<dbReference type="InterPro" id="IPR023165">
    <property type="entry name" value="rRNA_Ade_diMease-like_C"/>
</dbReference>
<evidence type="ECO:0000256" key="3">
    <source>
        <dbReference type="ARBA" id="ARBA00022603"/>
    </source>
</evidence>
<evidence type="ECO:0000256" key="7">
    <source>
        <dbReference type="HAMAP-Rule" id="MF_00607"/>
    </source>
</evidence>
<dbReference type="Proteomes" id="UP000033869">
    <property type="component" value="Unassembled WGS sequence"/>
</dbReference>
<evidence type="ECO:0000256" key="8">
    <source>
        <dbReference type="PROSITE-ProRule" id="PRU01026"/>
    </source>
</evidence>
<evidence type="ECO:0000256" key="1">
    <source>
        <dbReference type="ARBA" id="ARBA00022490"/>
    </source>
</evidence>
<dbReference type="InterPro" id="IPR020598">
    <property type="entry name" value="rRNA_Ade_methylase_Trfase_N"/>
</dbReference>
<dbReference type="Gene3D" id="1.10.8.100">
    <property type="entry name" value="Ribosomal RNA adenine dimethylase-like, domain 2"/>
    <property type="match status" value="1"/>
</dbReference>
<comment type="catalytic activity">
    <reaction evidence="7">
        <text>adenosine(1518)/adenosine(1519) in 16S rRNA + 4 S-adenosyl-L-methionine = N(6)-dimethyladenosine(1518)/N(6)-dimethyladenosine(1519) in 16S rRNA + 4 S-adenosyl-L-homocysteine + 4 H(+)</text>
        <dbReference type="Rhea" id="RHEA:19609"/>
        <dbReference type="Rhea" id="RHEA-COMP:10232"/>
        <dbReference type="Rhea" id="RHEA-COMP:10233"/>
        <dbReference type="ChEBI" id="CHEBI:15378"/>
        <dbReference type="ChEBI" id="CHEBI:57856"/>
        <dbReference type="ChEBI" id="CHEBI:59789"/>
        <dbReference type="ChEBI" id="CHEBI:74411"/>
        <dbReference type="ChEBI" id="CHEBI:74493"/>
        <dbReference type="EC" id="2.1.1.182"/>
    </reaction>
</comment>
<dbReference type="FunFam" id="3.40.50.150:FF:000023">
    <property type="entry name" value="Ribosomal RNA small subunit methyltransferase A"/>
    <property type="match status" value="1"/>
</dbReference>
<reference evidence="10 11" key="1">
    <citation type="journal article" date="2015" name="Nature">
        <title>rRNA introns, odd ribosomes, and small enigmatic genomes across a large radiation of phyla.</title>
        <authorList>
            <person name="Brown C.T."/>
            <person name="Hug L.A."/>
            <person name="Thomas B.C."/>
            <person name="Sharon I."/>
            <person name="Castelle C.J."/>
            <person name="Singh A."/>
            <person name="Wilkins M.J."/>
            <person name="Williams K.H."/>
            <person name="Banfield J.F."/>
        </authorList>
    </citation>
    <scope>NUCLEOTIDE SEQUENCE [LARGE SCALE GENOMIC DNA]</scope>
</reference>
<feature type="binding site" evidence="7 8">
    <location>
        <position position="117"/>
    </location>
    <ligand>
        <name>S-adenosyl-L-methionine</name>
        <dbReference type="ChEBI" id="CHEBI:59789"/>
    </ligand>
</feature>
<keyword evidence="1 7" id="KW-0963">Cytoplasm</keyword>
<keyword evidence="6 7" id="KW-0694">RNA-binding</keyword>
<evidence type="ECO:0000313" key="11">
    <source>
        <dbReference type="Proteomes" id="UP000033869"/>
    </source>
</evidence>
<dbReference type="EMBL" id="LCBL01000003">
    <property type="protein sequence ID" value="KKS09094.1"/>
    <property type="molecule type" value="Genomic_DNA"/>
</dbReference>
<keyword evidence="5 7" id="KW-0949">S-adenosyl-L-methionine</keyword>
<comment type="caution">
    <text evidence="7 8">Lacks conserved residue(s) required for the propagation of feature annotation.</text>
</comment>
<comment type="subcellular location">
    <subcellularLocation>
        <location evidence="7">Cytoplasm</location>
    </subcellularLocation>
</comment>
<evidence type="ECO:0000256" key="6">
    <source>
        <dbReference type="ARBA" id="ARBA00022884"/>
    </source>
</evidence>
<dbReference type="PATRIC" id="fig|1618344.3.peg.808"/>
<dbReference type="HAMAP" id="MF_00607">
    <property type="entry name" value="16SrRNA_methyltr_A"/>
    <property type="match status" value="1"/>
</dbReference>
<feature type="binding site" evidence="7 8">
    <location>
        <position position="27"/>
    </location>
    <ligand>
        <name>S-adenosyl-L-methionine</name>
        <dbReference type="ChEBI" id="CHEBI:59789"/>
    </ligand>
</feature>
<gene>
    <name evidence="7" type="primary">rsmA</name>
    <name evidence="7" type="synonym">ksgA</name>
    <name evidence="10" type="ORF">UU65_C0003G0149</name>
</gene>
<dbReference type="GO" id="GO:0005829">
    <property type="term" value="C:cytosol"/>
    <property type="evidence" value="ECO:0007669"/>
    <property type="project" value="TreeGrafter"/>
</dbReference>
<comment type="similarity">
    <text evidence="7">Belongs to the class I-like SAM-binding methyltransferase superfamily. rRNA adenine N(6)-methyltransferase family. RsmA subfamily.</text>
</comment>
<feature type="binding site" evidence="7 8">
    <location>
        <position position="54"/>
    </location>
    <ligand>
        <name>S-adenosyl-L-methionine</name>
        <dbReference type="ChEBI" id="CHEBI:59789"/>
    </ligand>
</feature>
<accession>A0A0G0W7Y7</accession>
<feature type="binding site" evidence="7 8">
    <location>
        <position position="75"/>
    </location>
    <ligand>
        <name>S-adenosyl-L-methionine</name>
        <dbReference type="ChEBI" id="CHEBI:59789"/>
    </ligand>
</feature>
<dbReference type="PANTHER" id="PTHR11727:SF7">
    <property type="entry name" value="DIMETHYLADENOSINE TRANSFERASE-RELATED"/>
    <property type="match status" value="1"/>
</dbReference>
<dbReference type="NCBIfam" id="TIGR00755">
    <property type="entry name" value="ksgA"/>
    <property type="match status" value="1"/>
</dbReference>
<keyword evidence="2 7" id="KW-0698">rRNA processing</keyword>
<evidence type="ECO:0000256" key="2">
    <source>
        <dbReference type="ARBA" id="ARBA00022552"/>
    </source>
</evidence>
<dbReference type="InterPro" id="IPR020596">
    <property type="entry name" value="rRNA_Ade_Mease_Trfase_CS"/>
</dbReference>
<feature type="binding site" evidence="7 8">
    <location>
        <position position="29"/>
    </location>
    <ligand>
        <name>S-adenosyl-L-methionine</name>
        <dbReference type="ChEBI" id="CHEBI:59789"/>
    </ligand>
</feature>
<dbReference type="SUPFAM" id="SSF53335">
    <property type="entry name" value="S-adenosyl-L-methionine-dependent methyltransferases"/>
    <property type="match status" value="1"/>
</dbReference>
<dbReference type="SMART" id="SM00650">
    <property type="entry name" value="rADc"/>
    <property type="match status" value="1"/>
</dbReference>
<dbReference type="CDD" id="cd02440">
    <property type="entry name" value="AdoMet_MTases"/>
    <property type="match status" value="1"/>
</dbReference>
<dbReference type="Gene3D" id="3.40.50.150">
    <property type="entry name" value="Vaccinia Virus protein VP39"/>
    <property type="match status" value="1"/>
</dbReference>
<name>A0A0G0W7Y7_UNCC2</name>
<dbReference type="InterPro" id="IPR001737">
    <property type="entry name" value="KsgA/Erm"/>
</dbReference>
<evidence type="ECO:0000313" key="10">
    <source>
        <dbReference type="EMBL" id="KKS09094.1"/>
    </source>
</evidence>
<feature type="domain" description="Ribosomal RNA adenine methylase transferase N-terminal" evidence="9">
    <location>
        <begin position="34"/>
        <end position="201"/>
    </location>
</feature>
<evidence type="ECO:0000259" key="9">
    <source>
        <dbReference type="SMART" id="SM00650"/>
    </source>
</evidence>
<dbReference type="Pfam" id="PF00398">
    <property type="entry name" value="RrnaAD"/>
    <property type="match status" value="1"/>
</dbReference>